<organism evidence="1 2">
    <name type="scientific">Paracidovorax valerianellae</name>
    <dbReference type="NCBI Taxonomy" id="187868"/>
    <lineage>
        <taxon>Bacteria</taxon>
        <taxon>Pseudomonadati</taxon>
        <taxon>Pseudomonadota</taxon>
        <taxon>Betaproteobacteria</taxon>
        <taxon>Burkholderiales</taxon>
        <taxon>Comamonadaceae</taxon>
        <taxon>Paracidovorax</taxon>
    </lineage>
</organism>
<dbReference type="Proteomes" id="UP000198781">
    <property type="component" value="Unassembled WGS sequence"/>
</dbReference>
<accession>A0A1G7EKI7</accession>
<proteinExistence type="predicted"/>
<sequence length="143" mass="14291">MSTWRIGPEVAFAQLEATIARADAGSGRARVRLHTTARPTTIAGAAGGTPQAEIVLAKPCASIVNGALVWHAEDAGGALVMVAGVPRWGVWIGASGIVVSEGSVTDADHVGDFRVVGGTTPEGDDSPLLLAGGLVVLAASALT</sequence>
<dbReference type="OrthoDB" id="8811731at2"/>
<evidence type="ECO:0000313" key="2">
    <source>
        <dbReference type="Proteomes" id="UP000198781"/>
    </source>
</evidence>
<dbReference type="EMBL" id="FMZC01000023">
    <property type="protein sequence ID" value="SDE64174.1"/>
    <property type="molecule type" value="Genomic_DNA"/>
</dbReference>
<gene>
    <name evidence="1" type="ORF">SAMN05192589_12356</name>
</gene>
<dbReference type="RefSeq" id="WP_092745986.1">
    <property type="nucleotide sequence ID" value="NZ_FMZC01000023.1"/>
</dbReference>
<name>A0A1G7EKI7_9BURK</name>
<reference evidence="1 2" key="1">
    <citation type="submission" date="2016-10" db="EMBL/GenBank/DDBJ databases">
        <authorList>
            <person name="de Groot N.N."/>
        </authorList>
    </citation>
    <scope>NUCLEOTIDE SEQUENCE [LARGE SCALE GENOMIC DNA]</scope>
    <source>
        <strain evidence="1 2">DSM 16619</strain>
    </source>
</reference>
<keyword evidence="2" id="KW-1185">Reference proteome</keyword>
<evidence type="ECO:0000313" key="1">
    <source>
        <dbReference type="EMBL" id="SDE64174.1"/>
    </source>
</evidence>
<protein>
    <submittedName>
        <fullName evidence="1">Uncharacterized protein</fullName>
    </submittedName>
</protein>
<dbReference type="STRING" id="187868.SAMN05192589_12356"/>
<dbReference type="AlphaFoldDB" id="A0A1G7EKI7"/>